<feature type="region of interest" description="Disordered" evidence="1">
    <location>
        <begin position="25"/>
        <end position="63"/>
    </location>
</feature>
<protein>
    <submittedName>
        <fullName evidence="2">Homeobox protein HMX2-like</fullName>
    </submittedName>
</protein>
<keyword evidence="2" id="KW-0371">Homeobox</keyword>
<gene>
    <name evidence="2" type="ORF">DAT39_006064</name>
</gene>
<accession>A0A8J4XDC8</accession>
<evidence type="ECO:0000313" key="3">
    <source>
        <dbReference type="Proteomes" id="UP000727407"/>
    </source>
</evidence>
<name>A0A8J4XDC8_CLAMG</name>
<sequence>MSTNSQEKCASAPVSSFTIRSILGAPADTGSSADADKSPKATTPRKRALSVSASGSEDEASGAEAEDAADCCCLSEPGVPEPCSRHRALTFPCL</sequence>
<dbReference type="EMBL" id="QNUK01000061">
    <property type="protein sequence ID" value="KAF5904248.1"/>
    <property type="molecule type" value="Genomic_DNA"/>
</dbReference>
<reference evidence="2" key="1">
    <citation type="submission" date="2020-07" db="EMBL/GenBank/DDBJ databases">
        <title>Clarias magur genome sequencing, assembly and annotation.</title>
        <authorList>
            <person name="Kushwaha B."/>
            <person name="Kumar R."/>
            <person name="Das P."/>
            <person name="Joshi C.G."/>
            <person name="Kumar D."/>
            <person name="Nagpure N.S."/>
            <person name="Pandey M."/>
            <person name="Agarwal S."/>
            <person name="Srivastava S."/>
            <person name="Singh M."/>
            <person name="Sahoo L."/>
            <person name="Jayasankar P."/>
            <person name="Meher P.K."/>
            <person name="Koringa P.G."/>
            <person name="Iquebal M.A."/>
            <person name="Das S.P."/>
            <person name="Bit A."/>
            <person name="Patnaik S."/>
            <person name="Patel N."/>
            <person name="Shah T.M."/>
            <person name="Hinsu A."/>
            <person name="Jena J.K."/>
        </authorList>
    </citation>
    <scope>NUCLEOTIDE SEQUENCE</scope>
    <source>
        <strain evidence="2">CIFAMagur01</strain>
        <tissue evidence="2">Testis</tissue>
    </source>
</reference>
<keyword evidence="3" id="KW-1185">Reference proteome</keyword>
<dbReference type="AlphaFoldDB" id="A0A8J4XDC8"/>
<dbReference type="OrthoDB" id="6159439at2759"/>
<proteinExistence type="predicted"/>
<dbReference type="Proteomes" id="UP000727407">
    <property type="component" value="Unassembled WGS sequence"/>
</dbReference>
<comment type="caution">
    <text evidence="2">The sequence shown here is derived from an EMBL/GenBank/DDBJ whole genome shotgun (WGS) entry which is preliminary data.</text>
</comment>
<evidence type="ECO:0000313" key="2">
    <source>
        <dbReference type="EMBL" id="KAF5904248.1"/>
    </source>
</evidence>
<evidence type="ECO:0000256" key="1">
    <source>
        <dbReference type="SAM" id="MobiDB-lite"/>
    </source>
</evidence>
<dbReference type="GO" id="GO:0003677">
    <property type="term" value="F:DNA binding"/>
    <property type="evidence" value="ECO:0007669"/>
    <property type="project" value="UniProtKB-KW"/>
</dbReference>
<keyword evidence="2" id="KW-0238">DNA-binding</keyword>
<organism evidence="2 3">
    <name type="scientific">Clarias magur</name>
    <name type="common">Asian catfish</name>
    <name type="synonym">Macropteronotus magur</name>
    <dbReference type="NCBI Taxonomy" id="1594786"/>
    <lineage>
        <taxon>Eukaryota</taxon>
        <taxon>Metazoa</taxon>
        <taxon>Chordata</taxon>
        <taxon>Craniata</taxon>
        <taxon>Vertebrata</taxon>
        <taxon>Euteleostomi</taxon>
        <taxon>Actinopterygii</taxon>
        <taxon>Neopterygii</taxon>
        <taxon>Teleostei</taxon>
        <taxon>Ostariophysi</taxon>
        <taxon>Siluriformes</taxon>
        <taxon>Clariidae</taxon>
        <taxon>Clarias</taxon>
    </lineage>
</organism>
<feature type="non-terminal residue" evidence="2">
    <location>
        <position position="94"/>
    </location>
</feature>